<evidence type="ECO:0008006" key="3">
    <source>
        <dbReference type="Google" id="ProtNLM"/>
    </source>
</evidence>
<organism evidence="1 2">
    <name type="scientific">Marinilabilia salmonicolor</name>
    <dbReference type="NCBI Taxonomy" id="989"/>
    <lineage>
        <taxon>Bacteria</taxon>
        <taxon>Pseudomonadati</taxon>
        <taxon>Bacteroidota</taxon>
        <taxon>Bacteroidia</taxon>
        <taxon>Marinilabiliales</taxon>
        <taxon>Marinilabiliaceae</taxon>
        <taxon>Marinilabilia</taxon>
    </lineage>
</organism>
<sequence>MRKLLLFLPLFFIGCTISQKITYKTDDLAADKSVTPIPVVVDVRIFTDNRDSFEANSVLFSNPHQMRLDGKQMCINSEKHYKKDTVVNQFSRILVDHFNKARLFEMSLYDQSRFSDYYMTGTLNSFYAQQEYSTGAAVGASFGLVGALATSGIKTPGKIIIDVSDLKLFRKDGTLVKDFGSFYKEYVDEFKVDAYCWCAFWNANLMLKDFNTFLIEKIRNDMEGVALE</sequence>
<evidence type="ECO:0000313" key="2">
    <source>
        <dbReference type="Proteomes" id="UP000252733"/>
    </source>
</evidence>
<dbReference type="AlphaFoldDB" id="A0A368UTE3"/>
<keyword evidence="2" id="KW-1185">Reference proteome</keyword>
<accession>A0A368UTE3</accession>
<comment type="caution">
    <text evidence="1">The sequence shown here is derived from an EMBL/GenBank/DDBJ whole genome shotgun (WGS) entry which is preliminary data.</text>
</comment>
<dbReference type="RefSeq" id="WP_114437370.1">
    <property type="nucleotide sequence ID" value="NZ_QPIZ01000016.1"/>
</dbReference>
<dbReference type="PROSITE" id="PS51257">
    <property type="entry name" value="PROKAR_LIPOPROTEIN"/>
    <property type="match status" value="1"/>
</dbReference>
<gene>
    <name evidence="1" type="ORF">DFO77_116123</name>
</gene>
<proteinExistence type="predicted"/>
<reference evidence="1 2" key="1">
    <citation type="submission" date="2018-07" db="EMBL/GenBank/DDBJ databases">
        <title>Freshwater and sediment microbial communities from various areas in North America, analyzing microbe dynamics in response to fracking.</title>
        <authorList>
            <person name="Lamendella R."/>
        </authorList>
    </citation>
    <scope>NUCLEOTIDE SEQUENCE [LARGE SCALE GENOMIC DNA]</scope>
    <source>
        <strain evidence="1 2">160A</strain>
    </source>
</reference>
<protein>
    <recommendedName>
        <fullName evidence="3">Lipoprotein</fullName>
    </recommendedName>
</protein>
<name>A0A368UTE3_9BACT</name>
<dbReference type="Proteomes" id="UP000252733">
    <property type="component" value="Unassembled WGS sequence"/>
</dbReference>
<evidence type="ECO:0000313" key="1">
    <source>
        <dbReference type="EMBL" id="RCW32056.1"/>
    </source>
</evidence>
<dbReference type="EMBL" id="QPIZ01000016">
    <property type="protein sequence ID" value="RCW32056.1"/>
    <property type="molecule type" value="Genomic_DNA"/>
</dbReference>